<reference evidence="7" key="2">
    <citation type="journal article" date="2021" name="PeerJ">
        <title>Extensive microbial diversity within the chicken gut microbiome revealed by metagenomics and culture.</title>
        <authorList>
            <person name="Gilroy R."/>
            <person name="Ravi A."/>
            <person name="Getino M."/>
            <person name="Pursley I."/>
            <person name="Horton D.L."/>
            <person name="Alikhan N.F."/>
            <person name="Baker D."/>
            <person name="Gharbi K."/>
            <person name="Hall N."/>
            <person name="Watson M."/>
            <person name="Adriaenssens E.M."/>
            <person name="Foster-Nyarko E."/>
            <person name="Jarju S."/>
            <person name="Secka A."/>
            <person name="Antonio M."/>
            <person name="Oren A."/>
            <person name="Chaudhuri R.R."/>
            <person name="La Ragione R."/>
            <person name="Hildebrand F."/>
            <person name="Pallen M.J."/>
        </authorList>
    </citation>
    <scope>NUCLEOTIDE SEQUENCE</scope>
    <source>
        <strain evidence="7">CHK199-13235</strain>
    </source>
</reference>
<dbReference type="GO" id="GO:0006352">
    <property type="term" value="P:DNA-templated transcription initiation"/>
    <property type="evidence" value="ECO:0007669"/>
    <property type="project" value="InterPro"/>
</dbReference>
<reference evidence="7" key="1">
    <citation type="submission" date="2020-10" db="EMBL/GenBank/DDBJ databases">
        <authorList>
            <person name="Gilroy R."/>
        </authorList>
    </citation>
    <scope>NUCLEOTIDE SEQUENCE</scope>
    <source>
        <strain evidence="7">CHK199-13235</strain>
    </source>
</reference>
<evidence type="ECO:0000256" key="4">
    <source>
        <dbReference type="ARBA" id="ARBA00023163"/>
    </source>
</evidence>
<dbReference type="AlphaFoldDB" id="A0A9D1FPH9"/>
<evidence type="ECO:0000259" key="5">
    <source>
        <dbReference type="Pfam" id="PF04542"/>
    </source>
</evidence>
<dbReference type="GO" id="GO:0003677">
    <property type="term" value="F:DNA binding"/>
    <property type="evidence" value="ECO:0007669"/>
    <property type="project" value="InterPro"/>
</dbReference>
<keyword evidence="4" id="KW-0804">Transcription</keyword>
<evidence type="ECO:0000256" key="1">
    <source>
        <dbReference type="ARBA" id="ARBA00010641"/>
    </source>
</evidence>
<keyword evidence="2" id="KW-0805">Transcription regulation</keyword>
<evidence type="ECO:0000313" key="7">
    <source>
        <dbReference type="EMBL" id="HIS77503.1"/>
    </source>
</evidence>
<dbReference type="Pfam" id="PF04542">
    <property type="entry name" value="Sigma70_r2"/>
    <property type="match status" value="1"/>
</dbReference>
<feature type="domain" description="RNA polymerase sigma-70 region 2" evidence="5">
    <location>
        <begin position="10"/>
        <end position="73"/>
    </location>
</feature>
<evidence type="ECO:0000256" key="3">
    <source>
        <dbReference type="ARBA" id="ARBA00023082"/>
    </source>
</evidence>
<dbReference type="SUPFAM" id="SSF88946">
    <property type="entry name" value="Sigma2 domain of RNA polymerase sigma factors"/>
    <property type="match status" value="1"/>
</dbReference>
<dbReference type="InterPro" id="IPR007627">
    <property type="entry name" value="RNA_pol_sigma70_r2"/>
</dbReference>
<dbReference type="Proteomes" id="UP000824002">
    <property type="component" value="Unassembled WGS sequence"/>
</dbReference>
<dbReference type="GO" id="GO:0016987">
    <property type="term" value="F:sigma factor activity"/>
    <property type="evidence" value="ECO:0007669"/>
    <property type="project" value="UniProtKB-KW"/>
</dbReference>
<dbReference type="SUPFAM" id="SSF88659">
    <property type="entry name" value="Sigma3 and sigma4 domains of RNA polymerase sigma factors"/>
    <property type="match status" value="1"/>
</dbReference>
<protein>
    <submittedName>
        <fullName evidence="7">RNA polymerase sigma factor</fullName>
    </submittedName>
</protein>
<organism evidence="7 8">
    <name type="scientific">Candidatus Merdivicinus excrementipullorum</name>
    <dbReference type="NCBI Taxonomy" id="2840867"/>
    <lineage>
        <taxon>Bacteria</taxon>
        <taxon>Bacillati</taxon>
        <taxon>Bacillota</taxon>
        <taxon>Clostridia</taxon>
        <taxon>Eubacteriales</taxon>
        <taxon>Oscillospiraceae</taxon>
        <taxon>Oscillospiraceae incertae sedis</taxon>
        <taxon>Candidatus Merdivicinus</taxon>
    </lineage>
</organism>
<dbReference type="PANTHER" id="PTHR43133">
    <property type="entry name" value="RNA POLYMERASE ECF-TYPE SIGMA FACTO"/>
    <property type="match status" value="1"/>
</dbReference>
<evidence type="ECO:0000259" key="6">
    <source>
        <dbReference type="Pfam" id="PF08281"/>
    </source>
</evidence>
<dbReference type="PANTHER" id="PTHR43133:SF60">
    <property type="entry name" value="RNA POLYMERASE SIGMA FACTOR SIGV"/>
    <property type="match status" value="1"/>
</dbReference>
<dbReference type="InterPro" id="IPR036388">
    <property type="entry name" value="WH-like_DNA-bd_sf"/>
</dbReference>
<comment type="similarity">
    <text evidence="1">Belongs to the sigma-70 factor family. ECF subfamily.</text>
</comment>
<dbReference type="NCBIfam" id="TIGR02937">
    <property type="entry name" value="sigma70-ECF"/>
    <property type="match status" value="1"/>
</dbReference>
<gene>
    <name evidence="7" type="ORF">IAB51_11955</name>
</gene>
<evidence type="ECO:0000313" key="8">
    <source>
        <dbReference type="Proteomes" id="UP000824002"/>
    </source>
</evidence>
<name>A0A9D1FPH9_9FIRM</name>
<dbReference type="InterPro" id="IPR013325">
    <property type="entry name" value="RNA_pol_sigma_r2"/>
</dbReference>
<sequence>MREKDFEAFVLQYEKLVFTVCYQLVKDYGEAQNLTQDTFLSAYQHIDEYQGDNYKPWLIRIASNKAKDFLRSAYHRKVDTTDQWDALPMETQKSAEQEAVSKDTALLIARIIWEMEEPYRKVSVLYFLEEKPLPEIARLLDRPPKTVETQLYRARKKLKTILMERGISV</sequence>
<dbReference type="InterPro" id="IPR013324">
    <property type="entry name" value="RNA_pol_sigma_r3/r4-like"/>
</dbReference>
<feature type="domain" description="RNA polymerase sigma factor 70 region 4 type 2" evidence="6">
    <location>
        <begin position="108"/>
        <end position="158"/>
    </location>
</feature>
<dbReference type="Pfam" id="PF08281">
    <property type="entry name" value="Sigma70_r4_2"/>
    <property type="match status" value="1"/>
</dbReference>
<keyword evidence="3" id="KW-0731">Sigma factor</keyword>
<dbReference type="InterPro" id="IPR014284">
    <property type="entry name" value="RNA_pol_sigma-70_dom"/>
</dbReference>
<dbReference type="InterPro" id="IPR013249">
    <property type="entry name" value="RNA_pol_sigma70_r4_t2"/>
</dbReference>
<evidence type="ECO:0000256" key="2">
    <source>
        <dbReference type="ARBA" id="ARBA00023015"/>
    </source>
</evidence>
<dbReference type="InterPro" id="IPR039425">
    <property type="entry name" value="RNA_pol_sigma-70-like"/>
</dbReference>
<comment type="caution">
    <text evidence="7">The sequence shown here is derived from an EMBL/GenBank/DDBJ whole genome shotgun (WGS) entry which is preliminary data.</text>
</comment>
<proteinExistence type="inferred from homology"/>
<dbReference type="CDD" id="cd06171">
    <property type="entry name" value="Sigma70_r4"/>
    <property type="match status" value="1"/>
</dbReference>
<accession>A0A9D1FPH9</accession>
<dbReference type="Gene3D" id="1.10.1740.10">
    <property type="match status" value="1"/>
</dbReference>
<dbReference type="Gene3D" id="1.10.10.10">
    <property type="entry name" value="Winged helix-like DNA-binding domain superfamily/Winged helix DNA-binding domain"/>
    <property type="match status" value="1"/>
</dbReference>
<dbReference type="EMBL" id="DVJP01000077">
    <property type="protein sequence ID" value="HIS77503.1"/>
    <property type="molecule type" value="Genomic_DNA"/>
</dbReference>